<sequence length="519" mass="53629">MSEPVSTPTAVPQPHPHEPETDELSGPDPRRWRILAVIAVTQLMLVLDASIMNIALPSAAAELEIAANDIQWAVTAYTLAFGGLLLLGGRVADYLGRKRAMLIGLIGFAVASALGGAAQNEGMLFGARALQGVFAALLAPAALALITVTFTESHERAKAFGVFGAISGGGAAIGLLAGGALTEYLDWRWCLYINLPIALVTAVIGVRVLRESRAHGDTRFDILGALLSSVGLVALVYAFTEAAKQTTGADGLPQAVGWSDPLVVTLLGVAVVLLVAFVLVERVVRNPLLPLRIILDRDRGGSYLIFFLVGAGLFSMFLFMTLYFQYVMGYEPLKAGFAFLPFSVCLILVAGFVARLLPVVGAKPLMIVGLTMAIAGMLLLTRTEPGSDYWTTVFPALVVLSIGMSMVFIPVSSTALIGVGGHDAGIASAVLNTAQQVGGSLGLALLNTLALSATADKLADLIAGGADPASPAVAASANVAGYHVAYFAGAALLAIALAVAVAIVKARKSDLPTEGAVAA</sequence>
<feature type="region of interest" description="Disordered" evidence="7">
    <location>
        <begin position="1"/>
        <end position="27"/>
    </location>
</feature>
<feature type="transmembrane region" description="Helical" evidence="8">
    <location>
        <begin position="34"/>
        <end position="58"/>
    </location>
</feature>
<keyword evidence="2" id="KW-0813">Transport</keyword>
<protein>
    <submittedName>
        <fullName evidence="10">MFS transporter</fullName>
    </submittedName>
</protein>
<feature type="transmembrane region" description="Helical" evidence="8">
    <location>
        <begin position="336"/>
        <end position="357"/>
    </location>
</feature>
<keyword evidence="5 8" id="KW-1133">Transmembrane helix</keyword>
<evidence type="ECO:0000259" key="9">
    <source>
        <dbReference type="PROSITE" id="PS50850"/>
    </source>
</evidence>
<evidence type="ECO:0000313" key="11">
    <source>
        <dbReference type="Proteomes" id="UP000722125"/>
    </source>
</evidence>
<dbReference type="Pfam" id="PF07690">
    <property type="entry name" value="MFS_1"/>
    <property type="match status" value="1"/>
</dbReference>
<dbReference type="CDD" id="cd17321">
    <property type="entry name" value="MFS_MMR_MDR_like"/>
    <property type="match status" value="1"/>
</dbReference>
<keyword evidence="6 8" id="KW-0472">Membrane</keyword>
<dbReference type="EMBL" id="JAHBOH010000001">
    <property type="protein sequence ID" value="MBT0993310.1"/>
    <property type="molecule type" value="Genomic_DNA"/>
</dbReference>
<feature type="transmembrane region" description="Helical" evidence="8">
    <location>
        <begin position="393"/>
        <end position="417"/>
    </location>
</feature>
<dbReference type="PANTHER" id="PTHR42718:SF46">
    <property type="entry name" value="BLR6921 PROTEIN"/>
    <property type="match status" value="1"/>
</dbReference>
<feature type="compositionally biased region" description="Polar residues" evidence="7">
    <location>
        <begin position="1"/>
        <end position="10"/>
    </location>
</feature>
<evidence type="ECO:0000256" key="2">
    <source>
        <dbReference type="ARBA" id="ARBA00022448"/>
    </source>
</evidence>
<feature type="transmembrane region" description="Helical" evidence="8">
    <location>
        <begin position="100"/>
        <end position="118"/>
    </location>
</feature>
<dbReference type="InterPro" id="IPR036259">
    <property type="entry name" value="MFS_trans_sf"/>
</dbReference>
<accession>A0ABS5TVZ2</accession>
<reference evidence="10 11" key="1">
    <citation type="submission" date="2021-05" db="EMBL/GenBank/DDBJ databases">
        <title>Description of Cellulomonas sp. DKR-3 sp. nov.</title>
        <authorList>
            <person name="Dahal R.H."/>
            <person name="Chaudhary D.K."/>
        </authorList>
    </citation>
    <scope>NUCLEOTIDE SEQUENCE [LARGE SCALE GENOMIC DNA]</scope>
    <source>
        <strain evidence="10 11">DKR-3</strain>
    </source>
</reference>
<evidence type="ECO:0000256" key="4">
    <source>
        <dbReference type="ARBA" id="ARBA00022692"/>
    </source>
</evidence>
<dbReference type="NCBIfam" id="TIGR00711">
    <property type="entry name" value="efflux_EmrB"/>
    <property type="match status" value="1"/>
</dbReference>
<feature type="transmembrane region" description="Helical" evidence="8">
    <location>
        <begin position="70"/>
        <end position="88"/>
    </location>
</feature>
<feature type="transmembrane region" description="Helical" evidence="8">
    <location>
        <begin position="364"/>
        <end position="381"/>
    </location>
</feature>
<dbReference type="InterPro" id="IPR005829">
    <property type="entry name" value="Sugar_transporter_CS"/>
</dbReference>
<evidence type="ECO:0000313" key="10">
    <source>
        <dbReference type="EMBL" id="MBT0993310.1"/>
    </source>
</evidence>
<name>A0ABS5TVZ2_9CELL</name>
<evidence type="ECO:0000256" key="8">
    <source>
        <dbReference type="SAM" id="Phobius"/>
    </source>
</evidence>
<feature type="domain" description="Major facilitator superfamily (MFS) profile" evidence="9">
    <location>
        <begin position="34"/>
        <end position="508"/>
    </location>
</feature>
<feature type="transmembrane region" description="Helical" evidence="8">
    <location>
        <begin position="222"/>
        <end position="240"/>
    </location>
</feature>
<comment type="subcellular location">
    <subcellularLocation>
        <location evidence="1">Cell membrane</location>
        <topology evidence="1">Multi-pass membrane protein</topology>
    </subcellularLocation>
</comment>
<dbReference type="PANTHER" id="PTHR42718">
    <property type="entry name" value="MAJOR FACILITATOR SUPERFAMILY MULTIDRUG TRANSPORTER MFSC"/>
    <property type="match status" value="1"/>
</dbReference>
<dbReference type="Proteomes" id="UP000722125">
    <property type="component" value="Unassembled WGS sequence"/>
</dbReference>
<keyword evidence="4 8" id="KW-0812">Transmembrane</keyword>
<evidence type="ECO:0000256" key="5">
    <source>
        <dbReference type="ARBA" id="ARBA00022989"/>
    </source>
</evidence>
<organism evidence="10 11">
    <name type="scientific">Cellulomonas fulva</name>
    <dbReference type="NCBI Taxonomy" id="2835530"/>
    <lineage>
        <taxon>Bacteria</taxon>
        <taxon>Bacillati</taxon>
        <taxon>Actinomycetota</taxon>
        <taxon>Actinomycetes</taxon>
        <taxon>Micrococcales</taxon>
        <taxon>Cellulomonadaceae</taxon>
        <taxon>Cellulomonas</taxon>
    </lineage>
</organism>
<evidence type="ECO:0000256" key="1">
    <source>
        <dbReference type="ARBA" id="ARBA00004651"/>
    </source>
</evidence>
<evidence type="ECO:0000256" key="3">
    <source>
        <dbReference type="ARBA" id="ARBA00022475"/>
    </source>
</evidence>
<keyword evidence="11" id="KW-1185">Reference proteome</keyword>
<dbReference type="Gene3D" id="1.20.1720.10">
    <property type="entry name" value="Multidrug resistance protein D"/>
    <property type="match status" value="1"/>
</dbReference>
<dbReference type="SUPFAM" id="SSF103473">
    <property type="entry name" value="MFS general substrate transporter"/>
    <property type="match status" value="1"/>
</dbReference>
<feature type="transmembrane region" description="Helical" evidence="8">
    <location>
        <begin position="191"/>
        <end position="210"/>
    </location>
</feature>
<dbReference type="PROSITE" id="PS50850">
    <property type="entry name" value="MFS"/>
    <property type="match status" value="1"/>
</dbReference>
<evidence type="ECO:0000256" key="6">
    <source>
        <dbReference type="ARBA" id="ARBA00023136"/>
    </source>
</evidence>
<feature type="transmembrane region" description="Helical" evidence="8">
    <location>
        <begin position="162"/>
        <end position="185"/>
    </location>
</feature>
<feature type="transmembrane region" description="Helical" evidence="8">
    <location>
        <begin position="260"/>
        <end position="280"/>
    </location>
</feature>
<feature type="transmembrane region" description="Helical" evidence="8">
    <location>
        <begin position="130"/>
        <end position="150"/>
    </location>
</feature>
<proteinExistence type="predicted"/>
<evidence type="ECO:0000256" key="7">
    <source>
        <dbReference type="SAM" id="MobiDB-lite"/>
    </source>
</evidence>
<gene>
    <name evidence="10" type="ORF">KIN34_03290</name>
</gene>
<keyword evidence="3" id="KW-1003">Cell membrane</keyword>
<feature type="transmembrane region" description="Helical" evidence="8">
    <location>
        <begin position="301"/>
        <end position="324"/>
    </location>
</feature>
<feature type="transmembrane region" description="Helical" evidence="8">
    <location>
        <begin position="484"/>
        <end position="504"/>
    </location>
</feature>
<comment type="caution">
    <text evidence="10">The sequence shown here is derived from an EMBL/GenBank/DDBJ whole genome shotgun (WGS) entry which is preliminary data.</text>
</comment>
<dbReference type="PRINTS" id="PR01036">
    <property type="entry name" value="TCRTETB"/>
</dbReference>
<dbReference type="InterPro" id="IPR020846">
    <property type="entry name" value="MFS_dom"/>
</dbReference>
<dbReference type="Gene3D" id="1.20.1250.20">
    <property type="entry name" value="MFS general substrate transporter like domains"/>
    <property type="match status" value="1"/>
</dbReference>
<dbReference type="PROSITE" id="PS00216">
    <property type="entry name" value="SUGAR_TRANSPORT_1"/>
    <property type="match status" value="1"/>
</dbReference>
<dbReference type="InterPro" id="IPR004638">
    <property type="entry name" value="EmrB-like"/>
</dbReference>
<dbReference type="InterPro" id="IPR011701">
    <property type="entry name" value="MFS"/>
</dbReference>